<accession>A0A1C3EIH7</accession>
<sequence length="203" mass="21711">MSTILDAFDTPIHDSQQCFRLVLDALSRPGTVKHLPFPPAFGALSSAATQILLTLADQATRIYLPQQHASNDIIVQNLKFHAGCSVTTQRNEADFGVVSGSADETFEGFMFGDESYPDRSTTLLIEVSDFTSGRVFNMEGPGIKTRNEVVIGGLSESVASALVNQRGNFPLGLDLILTAGSQAMAIPRSVKLSQSSEGVCTSQ</sequence>
<dbReference type="EMBL" id="LYBM01000020">
    <property type="protein sequence ID" value="ODA33028.1"/>
    <property type="molecule type" value="Genomic_DNA"/>
</dbReference>
<reference evidence="1 2" key="1">
    <citation type="submission" date="2016-05" db="EMBL/GenBank/DDBJ databases">
        <title>Genomic Taxonomy of the Vibrionaceae.</title>
        <authorList>
            <person name="Gomez-Gil B."/>
            <person name="Enciso-Ibarra J."/>
        </authorList>
    </citation>
    <scope>NUCLEOTIDE SEQUENCE [LARGE SCALE GENOMIC DNA]</scope>
    <source>
        <strain evidence="1 2">CAIM 1920</strain>
    </source>
</reference>
<dbReference type="STRING" id="1080227.A8L45_12110"/>
<dbReference type="GO" id="GO:0019634">
    <property type="term" value="P:organic phosphonate metabolic process"/>
    <property type="evidence" value="ECO:0007669"/>
    <property type="project" value="InterPro"/>
</dbReference>
<dbReference type="NCBIfam" id="TIGR03292">
    <property type="entry name" value="PhnH_redo"/>
    <property type="match status" value="1"/>
</dbReference>
<keyword evidence="2" id="KW-1185">Reference proteome</keyword>
<dbReference type="InterPro" id="IPR038058">
    <property type="entry name" value="PhnH-like_sp"/>
</dbReference>
<dbReference type="Pfam" id="PF05845">
    <property type="entry name" value="PhnH"/>
    <property type="match status" value="1"/>
</dbReference>
<gene>
    <name evidence="1" type="ORF">A8L45_12110</name>
</gene>
<comment type="caution">
    <text evidence="1">The sequence shown here is derived from an EMBL/GenBank/DDBJ whole genome shotgun (WGS) entry which is preliminary data.</text>
</comment>
<dbReference type="Gene3D" id="3.40.50.11310">
    <property type="entry name" value="Bacterial phosphonate metabolism protein PhnH"/>
    <property type="match status" value="1"/>
</dbReference>
<dbReference type="GO" id="GO:0016829">
    <property type="term" value="F:lyase activity"/>
    <property type="evidence" value="ECO:0007669"/>
    <property type="project" value="UniProtKB-KW"/>
</dbReference>
<dbReference type="AlphaFoldDB" id="A0A1C3EIH7"/>
<dbReference type="OrthoDB" id="9814509at2"/>
<dbReference type="InterPro" id="IPR008772">
    <property type="entry name" value="Phosphonate_metab_PhnH"/>
</dbReference>
<dbReference type="Proteomes" id="UP000094936">
    <property type="component" value="Unassembled WGS sequence"/>
</dbReference>
<organism evidence="1 2">
    <name type="scientific">Veronia pacifica</name>
    <dbReference type="NCBI Taxonomy" id="1080227"/>
    <lineage>
        <taxon>Bacteria</taxon>
        <taxon>Pseudomonadati</taxon>
        <taxon>Pseudomonadota</taxon>
        <taxon>Gammaproteobacteria</taxon>
        <taxon>Vibrionales</taxon>
        <taxon>Vibrionaceae</taxon>
        <taxon>Veronia</taxon>
    </lineage>
</organism>
<proteinExistence type="predicted"/>
<evidence type="ECO:0000313" key="1">
    <source>
        <dbReference type="EMBL" id="ODA33028.1"/>
    </source>
</evidence>
<keyword evidence="1" id="KW-0456">Lyase</keyword>
<dbReference type="SUPFAM" id="SSF159709">
    <property type="entry name" value="PhnH-like"/>
    <property type="match status" value="1"/>
</dbReference>
<dbReference type="PIRSF" id="PIRSF020680">
    <property type="entry name" value="PhnH"/>
    <property type="match status" value="1"/>
</dbReference>
<name>A0A1C3EIH7_9GAMM</name>
<evidence type="ECO:0000313" key="2">
    <source>
        <dbReference type="Proteomes" id="UP000094936"/>
    </source>
</evidence>
<protein>
    <submittedName>
        <fullName evidence="1">Phosphonate C-P lyase system protein PhnH</fullName>
    </submittedName>
</protein>
<dbReference type="RefSeq" id="WP_068902584.1">
    <property type="nucleotide sequence ID" value="NZ_JBHUIF010000015.1"/>
</dbReference>